<evidence type="ECO:0000256" key="1">
    <source>
        <dbReference type="ARBA" id="ARBA00022658"/>
    </source>
</evidence>
<dbReference type="GO" id="GO:0005085">
    <property type="term" value="F:guanyl-nucleotide exchange factor activity"/>
    <property type="evidence" value="ECO:0007669"/>
    <property type="project" value="UniProtKB-KW"/>
</dbReference>
<dbReference type="EMBL" id="ASPP01018820">
    <property type="protein sequence ID" value="ETO15756.1"/>
    <property type="molecule type" value="Genomic_DNA"/>
</dbReference>
<dbReference type="PANTHER" id="PTHR23113">
    <property type="entry name" value="GUANINE NUCLEOTIDE EXCHANGE FACTOR"/>
    <property type="match status" value="1"/>
</dbReference>
<accession>X6MQ22</accession>
<dbReference type="GO" id="GO:0007265">
    <property type="term" value="P:Ras protein signal transduction"/>
    <property type="evidence" value="ECO:0007669"/>
    <property type="project" value="TreeGrafter"/>
</dbReference>
<feature type="domain" description="Ras-GEF" evidence="3">
    <location>
        <begin position="122"/>
        <end position="337"/>
    </location>
</feature>
<dbReference type="GO" id="GO:0005886">
    <property type="term" value="C:plasma membrane"/>
    <property type="evidence" value="ECO:0007669"/>
    <property type="project" value="TreeGrafter"/>
</dbReference>
<dbReference type="PROSITE" id="PS50009">
    <property type="entry name" value="RASGEF_CAT"/>
    <property type="match status" value="1"/>
</dbReference>
<evidence type="ECO:0000256" key="2">
    <source>
        <dbReference type="PROSITE-ProRule" id="PRU00168"/>
    </source>
</evidence>
<dbReference type="OrthoDB" id="546434at2759"/>
<dbReference type="InterPro" id="IPR001895">
    <property type="entry name" value="RASGEF_cat_dom"/>
</dbReference>
<evidence type="ECO:0000313" key="5">
    <source>
        <dbReference type="Proteomes" id="UP000023152"/>
    </source>
</evidence>
<organism evidence="4 5">
    <name type="scientific">Reticulomyxa filosa</name>
    <dbReference type="NCBI Taxonomy" id="46433"/>
    <lineage>
        <taxon>Eukaryota</taxon>
        <taxon>Sar</taxon>
        <taxon>Rhizaria</taxon>
        <taxon>Retaria</taxon>
        <taxon>Foraminifera</taxon>
        <taxon>Monothalamids</taxon>
        <taxon>Reticulomyxidae</taxon>
        <taxon>Reticulomyxa</taxon>
    </lineage>
</organism>
<dbReference type="AlphaFoldDB" id="X6MQ22"/>
<evidence type="ECO:0000313" key="4">
    <source>
        <dbReference type="EMBL" id="ETO15756.1"/>
    </source>
</evidence>
<dbReference type="InterPro" id="IPR036964">
    <property type="entry name" value="RASGEF_cat_dom_sf"/>
</dbReference>
<protein>
    <submittedName>
        <fullName evidence="4">RasGEF domain-containing protein</fullName>
    </submittedName>
</protein>
<gene>
    <name evidence="4" type="ORF">RFI_21609</name>
</gene>
<dbReference type="SUPFAM" id="SSF48366">
    <property type="entry name" value="Ras GEF"/>
    <property type="match status" value="1"/>
</dbReference>
<evidence type="ECO:0000259" key="3">
    <source>
        <dbReference type="PROSITE" id="PS50009"/>
    </source>
</evidence>
<reference evidence="4 5" key="1">
    <citation type="journal article" date="2013" name="Curr. Biol.">
        <title>The Genome of the Foraminiferan Reticulomyxa filosa.</title>
        <authorList>
            <person name="Glockner G."/>
            <person name="Hulsmann N."/>
            <person name="Schleicher M."/>
            <person name="Noegel A.A."/>
            <person name="Eichinger L."/>
            <person name="Gallinger C."/>
            <person name="Pawlowski J."/>
            <person name="Sierra R."/>
            <person name="Euteneuer U."/>
            <person name="Pillet L."/>
            <person name="Moustafa A."/>
            <person name="Platzer M."/>
            <person name="Groth M."/>
            <person name="Szafranski K."/>
            <person name="Schliwa M."/>
        </authorList>
    </citation>
    <scope>NUCLEOTIDE SEQUENCE [LARGE SCALE GENOMIC DNA]</scope>
</reference>
<name>X6MQ22_RETFI</name>
<sequence length="337" mass="38624">MLQNQTELLYHWINYYPEDFADTTLLDKLCRFIDETRESTKSVKTLTRQWDRLLHLTSNKKPKMKDNLLLTSSISNLRVNPKVSNADKYVTQYRFTDSFFPPKEMVLQHLQLDHGCDLLKIQPELLADQLTLIETQIYQKIEIRELTNCAWQNCEHVDSNMFPDEDSGTPRLSSMTCPFSPSESYSPEHSMSANMSSLDASLQISDADISSNVPMENQLQSSLLQKLETAKLDAPNLLYMIDHVNRLSLWVATVILQESDANRRVSTFAYFYSVANRCLQRNNVHSATSIFAGISLAPIDRLKRVKQVVFANPKIKAYHDTLANLLSSQKIIKRIGN</sequence>
<dbReference type="Proteomes" id="UP000023152">
    <property type="component" value="Unassembled WGS sequence"/>
</dbReference>
<dbReference type="InterPro" id="IPR008937">
    <property type="entry name" value="Ras-like_GEF"/>
</dbReference>
<dbReference type="InterPro" id="IPR023578">
    <property type="entry name" value="Ras_GEF_dom_sf"/>
</dbReference>
<dbReference type="PANTHER" id="PTHR23113:SF368">
    <property type="entry name" value="CELL DIVISION CONTROL PROTEIN 25"/>
    <property type="match status" value="1"/>
</dbReference>
<dbReference type="Gene3D" id="1.10.840.10">
    <property type="entry name" value="Ras guanine-nucleotide exchange factors catalytic domain"/>
    <property type="match status" value="1"/>
</dbReference>
<dbReference type="Pfam" id="PF00617">
    <property type="entry name" value="RasGEF"/>
    <property type="match status" value="2"/>
</dbReference>
<proteinExistence type="predicted"/>
<comment type="caution">
    <text evidence="4">The sequence shown here is derived from an EMBL/GenBank/DDBJ whole genome shotgun (WGS) entry which is preliminary data.</text>
</comment>
<keyword evidence="5" id="KW-1185">Reference proteome</keyword>
<keyword evidence="1 2" id="KW-0344">Guanine-nucleotide releasing factor</keyword>